<sequence length="78" mass="8746">MSSGYLAHLGGTIGTDYKVYQSQPEIERLISLLIRALRDRDCTSDAAQCVDVQYVTLKSVDANPHSRVRSQEYQSVQI</sequence>
<accession>A0A1D2JIE6</accession>
<dbReference type="Proteomes" id="UP000242814">
    <property type="component" value="Unassembled WGS sequence"/>
</dbReference>
<evidence type="ECO:0000313" key="1">
    <source>
        <dbReference type="EMBL" id="ODH38151.1"/>
    </source>
</evidence>
<protein>
    <submittedName>
        <fullName evidence="1">Uncharacterized protein</fullName>
    </submittedName>
</protein>
<organism evidence="1 2">
    <name type="scientific">Paracoccidioides brasiliensis</name>
    <dbReference type="NCBI Taxonomy" id="121759"/>
    <lineage>
        <taxon>Eukaryota</taxon>
        <taxon>Fungi</taxon>
        <taxon>Dikarya</taxon>
        <taxon>Ascomycota</taxon>
        <taxon>Pezizomycotina</taxon>
        <taxon>Eurotiomycetes</taxon>
        <taxon>Eurotiomycetidae</taxon>
        <taxon>Onygenales</taxon>
        <taxon>Ajellomycetaceae</taxon>
        <taxon>Paracoccidioides</taxon>
    </lineage>
</organism>
<dbReference type="EMBL" id="LZYO01000080">
    <property type="protein sequence ID" value="ODH38151.1"/>
    <property type="molecule type" value="Genomic_DNA"/>
</dbReference>
<proteinExistence type="predicted"/>
<reference evidence="1 2" key="1">
    <citation type="submission" date="2016-06" db="EMBL/GenBank/DDBJ databases">
        <authorList>
            <person name="Kjaerup R.B."/>
            <person name="Dalgaard T.S."/>
            <person name="Juul-Madsen H.R."/>
        </authorList>
    </citation>
    <scope>NUCLEOTIDE SEQUENCE [LARGE SCALE GENOMIC DNA]</scope>
    <source>
        <strain evidence="1 2">Pb300</strain>
    </source>
</reference>
<name>A0A1D2JIE6_PARBR</name>
<evidence type="ECO:0000313" key="2">
    <source>
        <dbReference type="Proteomes" id="UP000242814"/>
    </source>
</evidence>
<dbReference type="AlphaFoldDB" id="A0A1D2JIE6"/>
<comment type="caution">
    <text evidence="1">The sequence shown here is derived from an EMBL/GenBank/DDBJ whole genome shotgun (WGS) entry which is preliminary data.</text>
</comment>
<gene>
    <name evidence="1" type="ORF">ACO22_02530</name>
</gene>